<dbReference type="SUPFAM" id="SSF46785">
    <property type="entry name" value="Winged helix' DNA-binding domain"/>
    <property type="match status" value="1"/>
</dbReference>
<feature type="domain" description="HTH marR-type" evidence="1">
    <location>
        <begin position="1"/>
        <end position="146"/>
    </location>
</feature>
<dbReference type="GO" id="GO:0003700">
    <property type="term" value="F:DNA-binding transcription factor activity"/>
    <property type="evidence" value="ECO:0007669"/>
    <property type="project" value="InterPro"/>
</dbReference>
<dbReference type="GO" id="GO:0006950">
    <property type="term" value="P:response to stress"/>
    <property type="evidence" value="ECO:0007669"/>
    <property type="project" value="TreeGrafter"/>
</dbReference>
<dbReference type="GO" id="GO:0003677">
    <property type="term" value="F:DNA binding"/>
    <property type="evidence" value="ECO:0007669"/>
    <property type="project" value="UniProtKB-KW"/>
</dbReference>
<reference evidence="2 3" key="1">
    <citation type="submission" date="2016-10" db="EMBL/GenBank/DDBJ databases">
        <authorList>
            <person name="de Groot N.N."/>
        </authorList>
    </citation>
    <scope>NUCLEOTIDE SEQUENCE [LARGE SCALE GENOMIC DNA]</scope>
    <source>
        <strain evidence="2 3">CGMCC 1.11156</strain>
    </source>
</reference>
<dbReference type="SMART" id="SM00347">
    <property type="entry name" value="HTH_MARR"/>
    <property type="match status" value="1"/>
</dbReference>
<dbReference type="AlphaFoldDB" id="A0A1I3KD98"/>
<dbReference type="Pfam" id="PF12802">
    <property type="entry name" value="MarR_2"/>
    <property type="match status" value="1"/>
</dbReference>
<dbReference type="InterPro" id="IPR036390">
    <property type="entry name" value="WH_DNA-bd_sf"/>
</dbReference>
<dbReference type="STRING" id="1005945.SAMN05216561_1126"/>
<name>A0A1I3KD98_9ACTN</name>
<keyword evidence="2" id="KW-0238">DNA-binding</keyword>
<dbReference type="InterPro" id="IPR039422">
    <property type="entry name" value="MarR/SlyA-like"/>
</dbReference>
<evidence type="ECO:0000259" key="1">
    <source>
        <dbReference type="PROSITE" id="PS50995"/>
    </source>
</evidence>
<dbReference type="PANTHER" id="PTHR33164">
    <property type="entry name" value="TRANSCRIPTIONAL REGULATOR, MARR FAMILY"/>
    <property type="match status" value="1"/>
</dbReference>
<accession>A0A1I3KD98</accession>
<gene>
    <name evidence="2" type="ORF">SAMN05216561_1126</name>
</gene>
<sequence length="154" mass="16983">MYGEGMDHFDPVSAWAALLRTHAAVIPKVERALTPTGLPLTWYDVLLVVNAAPGRRLRMTELGEQAVVSRERVSRVVTELERAGLVVRQANPDDKRSSFTVITPEGRKRLRAAAPIYLAAIEAHFLSRLSAEECRVLADALGRVVVAEEADRIV</sequence>
<dbReference type="PROSITE" id="PS50995">
    <property type="entry name" value="HTH_MARR_2"/>
    <property type="match status" value="1"/>
</dbReference>
<dbReference type="Proteomes" id="UP000198649">
    <property type="component" value="Unassembled WGS sequence"/>
</dbReference>
<dbReference type="PANTHER" id="PTHR33164:SF43">
    <property type="entry name" value="HTH-TYPE TRANSCRIPTIONAL REPRESSOR YETL"/>
    <property type="match status" value="1"/>
</dbReference>
<organism evidence="2 3">
    <name type="scientific">Nocardioides psychrotolerans</name>
    <dbReference type="NCBI Taxonomy" id="1005945"/>
    <lineage>
        <taxon>Bacteria</taxon>
        <taxon>Bacillati</taxon>
        <taxon>Actinomycetota</taxon>
        <taxon>Actinomycetes</taxon>
        <taxon>Propionibacteriales</taxon>
        <taxon>Nocardioidaceae</taxon>
        <taxon>Nocardioides</taxon>
    </lineage>
</organism>
<dbReference type="EMBL" id="FOQG01000012">
    <property type="protein sequence ID" value="SFI70486.1"/>
    <property type="molecule type" value="Genomic_DNA"/>
</dbReference>
<evidence type="ECO:0000313" key="3">
    <source>
        <dbReference type="Proteomes" id="UP000198649"/>
    </source>
</evidence>
<dbReference type="InterPro" id="IPR000835">
    <property type="entry name" value="HTH_MarR-typ"/>
</dbReference>
<dbReference type="Gene3D" id="1.10.10.10">
    <property type="entry name" value="Winged helix-like DNA-binding domain superfamily/Winged helix DNA-binding domain"/>
    <property type="match status" value="1"/>
</dbReference>
<evidence type="ECO:0000313" key="2">
    <source>
        <dbReference type="EMBL" id="SFI70486.1"/>
    </source>
</evidence>
<dbReference type="PRINTS" id="PR00598">
    <property type="entry name" value="HTHMARR"/>
</dbReference>
<proteinExistence type="predicted"/>
<keyword evidence="3" id="KW-1185">Reference proteome</keyword>
<protein>
    <submittedName>
        <fullName evidence="2">DNA-binding transcriptional regulator, MarR family</fullName>
    </submittedName>
</protein>
<dbReference type="InterPro" id="IPR036388">
    <property type="entry name" value="WH-like_DNA-bd_sf"/>
</dbReference>